<dbReference type="InParanoid" id="E9H7P1"/>
<dbReference type="PANTHER" id="PTHR12236:SF79">
    <property type="entry name" value="CUTICULAR PROTEIN 50CB-RELATED"/>
    <property type="match status" value="1"/>
</dbReference>
<feature type="non-terminal residue" evidence="3">
    <location>
        <position position="68"/>
    </location>
</feature>
<dbReference type="GO" id="GO:0042302">
    <property type="term" value="F:structural constituent of cuticle"/>
    <property type="evidence" value="ECO:0007669"/>
    <property type="project" value="UniProtKB-UniRule"/>
</dbReference>
<dbReference type="OrthoDB" id="6423516at2759"/>
<dbReference type="STRING" id="6669.E9H7P1"/>
<dbReference type="EMBL" id="GL732601">
    <property type="protein sequence ID" value="EFX72271.1"/>
    <property type="molecule type" value="Genomic_DNA"/>
</dbReference>
<dbReference type="PRINTS" id="PR00947">
    <property type="entry name" value="CUTICLE"/>
</dbReference>
<keyword evidence="1 2" id="KW-0193">Cuticle</keyword>
<accession>E9H7P1</accession>
<proteinExistence type="predicted"/>
<gene>
    <name evidence="3" type="ORF">DAPPUDRAFT_18346</name>
</gene>
<dbReference type="PhylomeDB" id="E9H7P1"/>
<evidence type="ECO:0008006" key="5">
    <source>
        <dbReference type="Google" id="ProtNLM"/>
    </source>
</evidence>
<dbReference type="InterPro" id="IPR000618">
    <property type="entry name" value="Insect_cuticle"/>
</dbReference>
<dbReference type="PROSITE" id="PS00233">
    <property type="entry name" value="CHIT_BIND_RR_1"/>
    <property type="match status" value="1"/>
</dbReference>
<dbReference type="HOGENOM" id="CLU_075165_6_1_1"/>
<dbReference type="PANTHER" id="PTHR12236">
    <property type="entry name" value="STRUCTURAL CONTITUENT OF CUTICLE"/>
    <property type="match status" value="1"/>
</dbReference>
<name>E9H7P1_DAPPU</name>
<keyword evidence="4" id="KW-1185">Reference proteome</keyword>
<evidence type="ECO:0000256" key="1">
    <source>
        <dbReference type="ARBA" id="ARBA00022460"/>
    </source>
</evidence>
<evidence type="ECO:0000313" key="3">
    <source>
        <dbReference type="EMBL" id="EFX72271.1"/>
    </source>
</evidence>
<evidence type="ECO:0000256" key="2">
    <source>
        <dbReference type="PROSITE-ProRule" id="PRU00497"/>
    </source>
</evidence>
<reference evidence="3 4" key="1">
    <citation type="journal article" date="2011" name="Science">
        <title>The ecoresponsive genome of Daphnia pulex.</title>
        <authorList>
            <person name="Colbourne J.K."/>
            <person name="Pfrender M.E."/>
            <person name="Gilbert D."/>
            <person name="Thomas W.K."/>
            <person name="Tucker A."/>
            <person name="Oakley T.H."/>
            <person name="Tokishita S."/>
            <person name="Aerts A."/>
            <person name="Arnold G.J."/>
            <person name="Basu M.K."/>
            <person name="Bauer D.J."/>
            <person name="Caceres C.E."/>
            <person name="Carmel L."/>
            <person name="Casola C."/>
            <person name="Choi J.H."/>
            <person name="Detter J.C."/>
            <person name="Dong Q."/>
            <person name="Dusheyko S."/>
            <person name="Eads B.D."/>
            <person name="Frohlich T."/>
            <person name="Geiler-Samerotte K.A."/>
            <person name="Gerlach D."/>
            <person name="Hatcher P."/>
            <person name="Jogdeo S."/>
            <person name="Krijgsveld J."/>
            <person name="Kriventseva E.V."/>
            <person name="Kultz D."/>
            <person name="Laforsch C."/>
            <person name="Lindquist E."/>
            <person name="Lopez J."/>
            <person name="Manak J.R."/>
            <person name="Muller J."/>
            <person name="Pangilinan J."/>
            <person name="Patwardhan R.P."/>
            <person name="Pitluck S."/>
            <person name="Pritham E.J."/>
            <person name="Rechtsteiner A."/>
            <person name="Rho M."/>
            <person name="Rogozin I.B."/>
            <person name="Sakarya O."/>
            <person name="Salamov A."/>
            <person name="Schaack S."/>
            <person name="Shapiro H."/>
            <person name="Shiga Y."/>
            <person name="Skalitzky C."/>
            <person name="Smith Z."/>
            <person name="Souvorov A."/>
            <person name="Sung W."/>
            <person name="Tang Z."/>
            <person name="Tsuchiya D."/>
            <person name="Tu H."/>
            <person name="Vos H."/>
            <person name="Wang M."/>
            <person name="Wolf Y.I."/>
            <person name="Yamagata H."/>
            <person name="Yamada T."/>
            <person name="Ye Y."/>
            <person name="Shaw J.R."/>
            <person name="Andrews J."/>
            <person name="Crease T.J."/>
            <person name="Tang H."/>
            <person name="Lucas S.M."/>
            <person name="Robertson H.M."/>
            <person name="Bork P."/>
            <person name="Koonin E.V."/>
            <person name="Zdobnov E.M."/>
            <person name="Grigoriev I.V."/>
            <person name="Lynch M."/>
            <person name="Boore J.L."/>
        </authorList>
    </citation>
    <scope>NUCLEOTIDE SEQUENCE [LARGE SCALE GENOMIC DNA]</scope>
</reference>
<dbReference type="KEGG" id="dpx:DAPPUDRAFT_18346"/>
<dbReference type="Proteomes" id="UP000000305">
    <property type="component" value="Unassembled WGS sequence"/>
</dbReference>
<dbReference type="InterPro" id="IPR031311">
    <property type="entry name" value="CHIT_BIND_RR_consensus"/>
</dbReference>
<dbReference type="Pfam" id="PF00379">
    <property type="entry name" value="Chitin_bind_4"/>
    <property type="match status" value="1"/>
</dbReference>
<evidence type="ECO:0000313" key="4">
    <source>
        <dbReference type="Proteomes" id="UP000000305"/>
    </source>
</evidence>
<dbReference type="AlphaFoldDB" id="E9H7P1"/>
<protein>
    <recommendedName>
        <fullName evidence="5">Cuticle protein</fullName>
    </recommendedName>
</protein>
<dbReference type="PROSITE" id="PS51155">
    <property type="entry name" value="CHIT_BIND_RR_2"/>
    <property type="match status" value="1"/>
</dbReference>
<organism evidence="3 4">
    <name type="scientific">Daphnia pulex</name>
    <name type="common">Water flea</name>
    <dbReference type="NCBI Taxonomy" id="6669"/>
    <lineage>
        <taxon>Eukaryota</taxon>
        <taxon>Metazoa</taxon>
        <taxon>Ecdysozoa</taxon>
        <taxon>Arthropoda</taxon>
        <taxon>Crustacea</taxon>
        <taxon>Branchiopoda</taxon>
        <taxon>Diplostraca</taxon>
        <taxon>Cladocera</taxon>
        <taxon>Anomopoda</taxon>
        <taxon>Daphniidae</taxon>
        <taxon>Daphnia</taxon>
    </lineage>
</organism>
<dbReference type="GO" id="GO:0031012">
    <property type="term" value="C:extracellular matrix"/>
    <property type="evidence" value="ECO:0000318"/>
    <property type="project" value="GO_Central"/>
</dbReference>
<dbReference type="InterPro" id="IPR051217">
    <property type="entry name" value="Insect_Cuticle_Struc_Prot"/>
</dbReference>
<sequence length="68" mass="7897">MPYKFAWGVKDEKSYNDYSHQEESDGKVVSGSYRVLLPDGRTQIVTYKADEYGYQAVVKYEGEAKYEE</sequence>